<proteinExistence type="predicted"/>
<evidence type="ECO:0000313" key="2">
    <source>
        <dbReference type="Proteomes" id="UP000663760"/>
    </source>
</evidence>
<accession>A0A7I8KVD4</accession>
<dbReference type="AlphaFoldDB" id="A0A7I8KVD4"/>
<reference evidence="1" key="1">
    <citation type="submission" date="2020-02" db="EMBL/GenBank/DDBJ databases">
        <authorList>
            <person name="Scholz U."/>
            <person name="Mascher M."/>
            <person name="Fiebig A."/>
        </authorList>
    </citation>
    <scope>NUCLEOTIDE SEQUENCE</scope>
</reference>
<keyword evidence="2" id="KW-1185">Reference proteome</keyword>
<name>A0A7I8KVD4_SPIIN</name>
<dbReference type="OrthoDB" id="781829at2759"/>
<dbReference type="PANTHER" id="PTHR35317:SF41">
    <property type="entry name" value="RNA-DIRECTED DNA POLYMERASE"/>
    <property type="match status" value="1"/>
</dbReference>
<dbReference type="PANTHER" id="PTHR35317">
    <property type="entry name" value="OS04G0629600 PROTEIN"/>
    <property type="match status" value="1"/>
</dbReference>
<evidence type="ECO:0000313" key="1">
    <source>
        <dbReference type="EMBL" id="CAA7401462.1"/>
    </source>
</evidence>
<organism evidence="1 2">
    <name type="scientific">Spirodela intermedia</name>
    <name type="common">Intermediate duckweed</name>
    <dbReference type="NCBI Taxonomy" id="51605"/>
    <lineage>
        <taxon>Eukaryota</taxon>
        <taxon>Viridiplantae</taxon>
        <taxon>Streptophyta</taxon>
        <taxon>Embryophyta</taxon>
        <taxon>Tracheophyta</taxon>
        <taxon>Spermatophyta</taxon>
        <taxon>Magnoliopsida</taxon>
        <taxon>Liliopsida</taxon>
        <taxon>Araceae</taxon>
        <taxon>Lemnoideae</taxon>
        <taxon>Spirodela</taxon>
    </lineage>
</organism>
<sequence length="116" mass="13230">MAKETWELFKVTYVGVTHLTKSRLQGLRREFEMLQIGDDETVTDFAGKLSRVVAQIKNLGEKLEEGAVVAKLLQATPRRFDPIMVSLEQFGDIDSLPFEETMGSLKIYKEKLKSHQ</sequence>
<gene>
    <name evidence="1" type="ORF">SI8410_09012140</name>
</gene>
<dbReference type="EMBL" id="LR746272">
    <property type="protein sequence ID" value="CAA7401462.1"/>
    <property type="molecule type" value="Genomic_DNA"/>
</dbReference>
<dbReference type="Pfam" id="PF14223">
    <property type="entry name" value="Retrotran_gag_2"/>
    <property type="match status" value="1"/>
</dbReference>
<dbReference type="Proteomes" id="UP000663760">
    <property type="component" value="Chromosome 9"/>
</dbReference>
<protein>
    <submittedName>
        <fullName evidence="1">Uncharacterized protein</fullName>
    </submittedName>
</protein>